<dbReference type="SUPFAM" id="SSF55729">
    <property type="entry name" value="Acyl-CoA N-acyltransferases (Nat)"/>
    <property type="match status" value="1"/>
</dbReference>
<dbReference type="InterPro" id="IPR016181">
    <property type="entry name" value="Acyl_CoA_acyltransferase"/>
</dbReference>
<accession>A0ABT1R648</accession>
<protein>
    <recommendedName>
        <fullName evidence="3">N-acetyltransferase domain-containing protein</fullName>
    </recommendedName>
</protein>
<sequence length="127" mass="14236">MGVLGALPEGLVCRPIEDADWPGVIDCLGRGFPERAPRHWDEALARMARRPAVGDFPRYGYALVSEGWVVGVMLTLYFHHPGVEAVRCNLSSWTVDEDFRAYDGKLVMSALRRREDSQGSGARWFGR</sequence>
<gene>
    <name evidence="1" type="ORF">GB927_010800</name>
</gene>
<organism evidence="1 2">
    <name type="scientific">Shinella lacus</name>
    <dbReference type="NCBI Taxonomy" id="2654216"/>
    <lineage>
        <taxon>Bacteria</taxon>
        <taxon>Pseudomonadati</taxon>
        <taxon>Pseudomonadota</taxon>
        <taxon>Alphaproteobacteria</taxon>
        <taxon>Hyphomicrobiales</taxon>
        <taxon>Rhizobiaceae</taxon>
        <taxon>Shinella</taxon>
    </lineage>
</organism>
<proteinExistence type="predicted"/>
<comment type="caution">
    <text evidence="1">The sequence shown here is derived from an EMBL/GenBank/DDBJ whole genome shotgun (WGS) entry which is preliminary data.</text>
</comment>
<reference evidence="1" key="1">
    <citation type="submission" date="2021-07" db="EMBL/GenBank/DDBJ databases">
        <title>Shinella sp. nov., a novel member of the genus Shinella from water.</title>
        <authorList>
            <person name="Deng Y."/>
        </authorList>
    </citation>
    <scope>NUCLEOTIDE SEQUENCE</scope>
    <source>
        <strain evidence="1">CPCC 100929</strain>
    </source>
</reference>
<evidence type="ECO:0000313" key="2">
    <source>
        <dbReference type="Proteomes" id="UP000996601"/>
    </source>
</evidence>
<name>A0ABT1R648_9HYPH</name>
<dbReference type="RefSeq" id="WP_256116810.1">
    <property type="nucleotide sequence ID" value="NZ_WHSB02000003.1"/>
</dbReference>
<evidence type="ECO:0000313" key="1">
    <source>
        <dbReference type="EMBL" id="MCQ4630529.1"/>
    </source>
</evidence>
<evidence type="ECO:0008006" key="3">
    <source>
        <dbReference type="Google" id="ProtNLM"/>
    </source>
</evidence>
<keyword evidence="2" id="KW-1185">Reference proteome</keyword>
<dbReference type="EMBL" id="WHSB02000003">
    <property type="protein sequence ID" value="MCQ4630529.1"/>
    <property type="molecule type" value="Genomic_DNA"/>
</dbReference>
<dbReference type="Proteomes" id="UP000996601">
    <property type="component" value="Unassembled WGS sequence"/>
</dbReference>